<keyword evidence="17" id="KW-0675">Receptor</keyword>
<dbReference type="SMART" id="SM00369">
    <property type="entry name" value="LRR_TYP"/>
    <property type="match status" value="3"/>
</dbReference>
<evidence type="ECO:0000256" key="9">
    <source>
        <dbReference type="ARBA" id="ARBA00022692"/>
    </source>
</evidence>
<feature type="domain" description="Protein kinase" evidence="23">
    <location>
        <begin position="285"/>
        <end position="358"/>
    </location>
</feature>
<keyword evidence="13" id="KW-0418">Kinase</keyword>
<evidence type="ECO:0000256" key="10">
    <source>
        <dbReference type="ARBA" id="ARBA00022729"/>
    </source>
</evidence>
<keyword evidence="10" id="KW-0732">Signal</keyword>
<dbReference type="GO" id="GO:0005886">
    <property type="term" value="C:plasma membrane"/>
    <property type="evidence" value="ECO:0007669"/>
    <property type="project" value="UniProtKB-SubCell"/>
</dbReference>
<evidence type="ECO:0000256" key="22">
    <source>
        <dbReference type="SAM" id="Phobius"/>
    </source>
</evidence>
<evidence type="ECO:0000256" key="14">
    <source>
        <dbReference type="ARBA" id="ARBA00022840"/>
    </source>
</evidence>
<dbReference type="InterPro" id="IPR011009">
    <property type="entry name" value="Kinase-like_dom_sf"/>
</dbReference>
<dbReference type="FunFam" id="3.80.10.10:FF:000041">
    <property type="entry name" value="LRR receptor-like serine/threonine-protein kinase ERECTA"/>
    <property type="match status" value="1"/>
</dbReference>
<comment type="subcellular location">
    <subcellularLocation>
        <location evidence="1">Cell membrane</location>
    </subcellularLocation>
    <subcellularLocation>
        <location evidence="2">Membrane</location>
        <topology evidence="2">Single-pass type I membrane protein</topology>
    </subcellularLocation>
</comment>
<evidence type="ECO:0000256" key="19">
    <source>
        <dbReference type="ARBA" id="ARBA00047899"/>
    </source>
</evidence>
<keyword evidence="7" id="KW-0433">Leucine-rich repeat</keyword>
<dbReference type="SUPFAM" id="SSF56112">
    <property type="entry name" value="Protein kinase-like (PK-like)"/>
    <property type="match status" value="1"/>
</dbReference>
<dbReference type="PROSITE" id="PS50011">
    <property type="entry name" value="PROTEIN_KINASE_DOM"/>
    <property type="match status" value="1"/>
</dbReference>
<dbReference type="FunFam" id="3.80.10.10:FF:000111">
    <property type="entry name" value="LRR receptor-like serine/threonine-protein kinase ERECTA"/>
    <property type="match status" value="1"/>
</dbReference>
<evidence type="ECO:0000256" key="17">
    <source>
        <dbReference type="ARBA" id="ARBA00023170"/>
    </source>
</evidence>
<dbReference type="FunFam" id="3.30.200.20:FF:000309">
    <property type="entry name" value="Leucine-rich repeat receptor protein kinase MSP1"/>
    <property type="match status" value="1"/>
</dbReference>
<dbReference type="EMBL" id="BTGU01017366">
    <property type="protein sequence ID" value="GMN74388.1"/>
    <property type="molecule type" value="Genomic_DNA"/>
</dbReference>
<keyword evidence="12 21" id="KW-0547">Nucleotide-binding</keyword>
<evidence type="ECO:0000256" key="16">
    <source>
        <dbReference type="ARBA" id="ARBA00023136"/>
    </source>
</evidence>
<dbReference type="EMBL" id="BTGU01017368">
    <property type="protein sequence ID" value="GMN74399.1"/>
    <property type="molecule type" value="Genomic_DNA"/>
</dbReference>
<evidence type="ECO:0000256" key="11">
    <source>
        <dbReference type="ARBA" id="ARBA00022737"/>
    </source>
</evidence>
<sequence length="358" mass="39306">MQMGRNKIAGKIPPEIGRLTELQILSLDSNDLTGEIPTQLGDLKKLFVLNLSNNHLTGEIPWGLTNLARLESLDLSANNLTANIPEWLGDCRRLLSLNLSHNILSGEIPEELGNLVSLKYMLDLSSNSLSGQIPSSLSKLAMLEVLNVSHNNLSGQIPSSFSNMVSLPSIDFSWNNLTGAVPTGSTFRNVSANAFVGNSGMCGNIVGLTPCEKPKRKSNKVLICVLVLVCGLVVFITIITVTLILCAKGKEERKRPNLIQSSESLIWERDGQYKFGEIREATEDFDDKYCIGQGGSGTVYKAVLQSGLVLAVKQLHTFDSTDIPEVIRASFQNEIRMLTEVRHRNIIKLYGFCSRKGF</sequence>
<keyword evidence="5" id="KW-0723">Serine/threonine-protein kinase</keyword>
<dbReference type="PANTHER" id="PTHR48053">
    <property type="entry name" value="LEUCINE RICH REPEAT FAMILY PROTEIN, EXPRESSED"/>
    <property type="match status" value="1"/>
</dbReference>
<dbReference type="InterPro" id="IPR000719">
    <property type="entry name" value="Prot_kinase_dom"/>
</dbReference>
<evidence type="ECO:0000256" key="5">
    <source>
        <dbReference type="ARBA" id="ARBA00022527"/>
    </source>
</evidence>
<comment type="catalytic activity">
    <reaction evidence="19">
        <text>L-threonyl-[protein] + ATP = O-phospho-L-threonyl-[protein] + ADP + H(+)</text>
        <dbReference type="Rhea" id="RHEA:46608"/>
        <dbReference type="Rhea" id="RHEA-COMP:11060"/>
        <dbReference type="Rhea" id="RHEA-COMP:11605"/>
        <dbReference type="ChEBI" id="CHEBI:15378"/>
        <dbReference type="ChEBI" id="CHEBI:30013"/>
        <dbReference type="ChEBI" id="CHEBI:30616"/>
        <dbReference type="ChEBI" id="CHEBI:61977"/>
        <dbReference type="ChEBI" id="CHEBI:456216"/>
        <dbReference type="EC" id="2.7.11.1"/>
    </reaction>
</comment>
<gene>
    <name evidence="24" type="ORF">TIFTF001_055413</name>
    <name evidence="25" type="ORF">TIFTF001_055415</name>
</gene>
<dbReference type="Proteomes" id="UP001187192">
    <property type="component" value="Unassembled WGS sequence"/>
</dbReference>
<dbReference type="AlphaFoldDB" id="A0AA88EP25"/>
<evidence type="ECO:0000313" key="26">
    <source>
        <dbReference type="Proteomes" id="UP001187192"/>
    </source>
</evidence>
<evidence type="ECO:0000256" key="3">
    <source>
        <dbReference type="ARBA" id="ARBA00009592"/>
    </source>
</evidence>
<keyword evidence="14 21" id="KW-0067">ATP-binding</keyword>
<accession>A0AA88EP25</accession>
<organism evidence="25 26">
    <name type="scientific">Ficus carica</name>
    <name type="common">Common fig</name>
    <dbReference type="NCBI Taxonomy" id="3494"/>
    <lineage>
        <taxon>Eukaryota</taxon>
        <taxon>Viridiplantae</taxon>
        <taxon>Streptophyta</taxon>
        <taxon>Embryophyta</taxon>
        <taxon>Tracheophyta</taxon>
        <taxon>Spermatophyta</taxon>
        <taxon>Magnoliopsida</taxon>
        <taxon>eudicotyledons</taxon>
        <taxon>Gunneridae</taxon>
        <taxon>Pentapetalae</taxon>
        <taxon>rosids</taxon>
        <taxon>fabids</taxon>
        <taxon>Rosales</taxon>
        <taxon>Moraceae</taxon>
        <taxon>Ficeae</taxon>
        <taxon>Ficus</taxon>
    </lineage>
</organism>
<dbReference type="GO" id="GO:0005524">
    <property type="term" value="F:ATP binding"/>
    <property type="evidence" value="ECO:0007669"/>
    <property type="project" value="UniProtKB-UniRule"/>
</dbReference>
<feature type="non-terminal residue" evidence="25">
    <location>
        <position position="358"/>
    </location>
</feature>
<evidence type="ECO:0000256" key="2">
    <source>
        <dbReference type="ARBA" id="ARBA00004479"/>
    </source>
</evidence>
<dbReference type="PRINTS" id="PR00019">
    <property type="entry name" value="LEURICHRPT"/>
</dbReference>
<dbReference type="InterPro" id="IPR051716">
    <property type="entry name" value="Plant_RL_S/T_kinase"/>
</dbReference>
<keyword evidence="9 22" id="KW-0812">Transmembrane</keyword>
<evidence type="ECO:0000256" key="7">
    <source>
        <dbReference type="ARBA" id="ARBA00022614"/>
    </source>
</evidence>
<keyword evidence="18" id="KW-0325">Glycoprotein</keyword>
<evidence type="ECO:0000256" key="4">
    <source>
        <dbReference type="ARBA" id="ARBA00012513"/>
    </source>
</evidence>
<keyword evidence="8" id="KW-0808">Transferase</keyword>
<dbReference type="InterPro" id="IPR017441">
    <property type="entry name" value="Protein_kinase_ATP_BS"/>
</dbReference>
<evidence type="ECO:0000256" key="6">
    <source>
        <dbReference type="ARBA" id="ARBA00022553"/>
    </source>
</evidence>
<dbReference type="EC" id="2.7.11.1" evidence="4"/>
<protein>
    <recommendedName>
        <fullName evidence="4">non-specific serine/threonine protein kinase</fullName>
        <ecNumber evidence="4">2.7.11.1</ecNumber>
    </recommendedName>
</protein>
<feature type="binding site" evidence="21">
    <location>
        <position position="313"/>
    </location>
    <ligand>
        <name>ATP</name>
        <dbReference type="ChEBI" id="CHEBI:30616"/>
    </ligand>
</feature>
<dbReference type="Pfam" id="PF13855">
    <property type="entry name" value="LRR_8"/>
    <property type="match status" value="2"/>
</dbReference>
<comment type="caution">
    <text evidence="25">The sequence shown here is derived from an EMBL/GenBank/DDBJ whole genome shotgun (WGS) entry which is preliminary data.</text>
</comment>
<evidence type="ECO:0000256" key="13">
    <source>
        <dbReference type="ARBA" id="ARBA00022777"/>
    </source>
</evidence>
<dbReference type="Gene3D" id="3.30.200.20">
    <property type="entry name" value="Phosphorylase Kinase, domain 1"/>
    <property type="match status" value="1"/>
</dbReference>
<evidence type="ECO:0000256" key="20">
    <source>
        <dbReference type="ARBA" id="ARBA00048679"/>
    </source>
</evidence>
<evidence type="ECO:0000256" key="18">
    <source>
        <dbReference type="ARBA" id="ARBA00023180"/>
    </source>
</evidence>
<evidence type="ECO:0000256" key="12">
    <source>
        <dbReference type="ARBA" id="ARBA00022741"/>
    </source>
</evidence>
<proteinExistence type="inferred from homology"/>
<dbReference type="PROSITE" id="PS00107">
    <property type="entry name" value="PROTEIN_KINASE_ATP"/>
    <property type="match status" value="1"/>
</dbReference>
<dbReference type="Gene3D" id="3.80.10.10">
    <property type="entry name" value="Ribonuclease Inhibitor"/>
    <property type="match status" value="1"/>
</dbReference>
<dbReference type="Pfam" id="PF00560">
    <property type="entry name" value="LRR_1"/>
    <property type="match status" value="1"/>
</dbReference>
<evidence type="ECO:0000259" key="23">
    <source>
        <dbReference type="PROSITE" id="PS50011"/>
    </source>
</evidence>
<evidence type="ECO:0000313" key="25">
    <source>
        <dbReference type="EMBL" id="GMN74399.1"/>
    </source>
</evidence>
<comment type="catalytic activity">
    <reaction evidence="20">
        <text>L-seryl-[protein] + ATP = O-phospho-L-seryl-[protein] + ADP + H(+)</text>
        <dbReference type="Rhea" id="RHEA:17989"/>
        <dbReference type="Rhea" id="RHEA-COMP:9863"/>
        <dbReference type="Rhea" id="RHEA-COMP:11604"/>
        <dbReference type="ChEBI" id="CHEBI:15378"/>
        <dbReference type="ChEBI" id="CHEBI:29999"/>
        <dbReference type="ChEBI" id="CHEBI:30616"/>
        <dbReference type="ChEBI" id="CHEBI:83421"/>
        <dbReference type="ChEBI" id="CHEBI:456216"/>
        <dbReference type="EC" id="2.7.11.1"/>
    </reaction>
</comment>
<dbReference type="GO" id="GO:0004674">
    <property type="term" value="F:protein serine/threonine kinase activity"/>
    <property type="evidence" value="ECO:0007669"/>
    <property type="project" value="UniProtKB-KW"/>
</dbReference>
<evidence type="ECO:0000256" key="8">
    <source>
        <dbReference type="ARBA" id="ARBA00022679"/>
    </source>
</evidence>
<dbReference type="InterPro" id="IPR003591">
    <property type="entry name" value="Leu-rich_rpt_typical-subtyp"/>
</dbReference>
<keyword evidence="16 22" id="KW-0472">Membrane</keyword>
<evidence type="ECO:0000256" key="1">
    <source>
        <dbReference type="ARBA" id="ARBA00004236"/>
    </source>
</evidence>
<comment type="similarity">
    <text evidence="3">Belongs to the RLP family.</text>
</comment>
<keyword evidence="15 22" id="KW-1133">Transmembrane helix</keyword>
<name>A0AA88EP25_FICCA</name>
<dbReference type="InterPro" id="IPR001611">
    <property type="entry name" value="Leu-rich_rpt"/>
</dbReference>
<evidence type="ECO:0000256" key="21">
    <source>
        <dbReference type="PROSITE-ProRule" id="PRU10141"/>
    </source>
</evidence>
<dbReference type="SUPFAM" id="SSF52058">
    <property type="entry name" value="L domain-like"/>
    <property type="match status" value="1"/>
</dbReference>
<dbReference type="PANTHER" id="PTHR48053:SF32">
    <property type="entry name" value="LEUCINE RICH REPEAT FAMILY PROTEIN, EXPRESSED"/>
    <property type="match status" value="1"/>
</dbReference>
<evidence type="ECO:0000256" key="15">
    <source>
        <dbReference type="ARBA" id="ARBA00022989"/>
    </source>
</evidence>
<dbReference type="InterPro" id="IPR032675">
    <property type="entry name" value="LRR_dom_sf"/>
</dbReference>
<feature type="transmembrane region" description="Helical" evidence="22">
    <location>
        <begin position="221"/>
        <end position="245"/>
    </location>
</feature>
<keyword evidence="26" id="KW-1185">Reference proteome</keyword>
<keyword evidence="11" id="KW-0677">Repeat</keyword>
<reference evidence="25" key="1">
    <citation type="submission" date="2023-07" db="EMBL/GenBank/DDBJ databases">
        <title>draft genome sequence of fig (Ficus carica).</title>
        <authorList>
            <person name="Takahashi T."/>
            <person name="Nishimura K."/>
        </authorList>
    </citation>
    <scope>NUCLEOTIDE SEQUENCE</scope>
</reference>
<dbReference type="Pfam" id="PF00069">
    <property type="entry name" value="Pkinase"/>
    <property type="match status" value="1"/>
</dbReference>
<keyword evidence="6" id="KW-0597">Phosphoprotein</keyword>
<evidence type="ECO:0000313" key="24">
    <source>
        <dbReference type="EMBL" id="GMN74388.1"/>
    </source>
</evidence>